<gene>
    <name evidence="1" type="ORF">VNO77_03159</name>
</gene>
<evidence type="ECO:0000313" key="2">
    <source>
        <dbReference type="Proteomes" id="UP001367508"/>
    </source>
</evidence>
<dbReference type="Proteomes" id="UP001367508">
    <property type="component" value="Unassembled WGS sequence"/>
</dbReference>
<sequence>MIENKRSISMCLVEGVRDSLGWILRIRLDFKNSDQPTITISAQLRFDPEHREKVKSTSLTKLPPPEHHYQGACMVANTATVTGSREKVVAVLLPHISSTCGEGGGSYDRNRVGQQVASWRSATSDTGPPVIKWAPGSLMFATGSSELSFWIPDLSKLGAYVGRK</sequence>
<organism evidence="1 2">
    <name type="scientific">Canavalia gladiata</name>
    <name type="common">Sword bean</name>
    <name type="synonym">Dolichos gladiatus</name>
    <dbReference type="NCBI Taxonomy" id="3824"/>
    <lineage>
        <taxon>Eukaryota</taxon>
        <taxon>Viridiplantae</taxon>
        <taxon>Streptophyta</taxon>
        <taxon>Embryophyta</taxon>
        <taxon>Tracheophyta</taxon>
        <taxon>Spermatophyta</taxon>
        <taxon>Magnoliopsida</taxon>
        <taxon>eudicotyledons</taxon>
        <taxon>Gunneridae</taxon>
        <taxon>Pentapetalae</taxon>
        <taxon>rosids</taxon>
        <taxon>fabids</taxon>
        <taxon>Fabales</taxon>
        <taxon>Fabaceae</taxon>
        <taxon>Papilionoideae</taxon>
        <taxon>50 kb inversion clade</taxon>
        <taxon>NPAAA clade</taxon>
        <taxon>indigoferoid/millettioid clade</taxon>
        <taxon>Phaseoleae</taxon>
        <taxon>Canavalia</taxon>
    </lineage>
</organism>
<keyword evidence="2" id="KW-1185">Reference proteome</keyword>
<name>A0AAN9MZV9_CANGL</name>
<comment type="caution">
    <text evidence="1">The sequence shown here is derived from an EMBL/GenBank/DDBJ whole genome shotgun (WGS) entry which is preliminary data.</text>
</comment>
<protein>
    <submittedName>
        <fullName evidence="1">Uncharacterized protein</fullName>
    </submittedName>
</protein>
<dbReference type="AlphaFoldDB" id="A0AAN9MZV9"/>
<proteinExistence type="predicted"/>
<accession>A0AAN9MZV9</accession>
<evidence type="ECO:0000313" key="1">
    <source>
        <dbReference type="EMBL" id="KAK7361119.1"/>
    </source>
</evidence>
<reference evidence="1 2" key="1">
    <citation type="submission" date="2024-01" db="EMBL/GenBank/DDBJ databases">
        <title>The genomes of 5 underutilized Papilionoideae crops provide insights into root nodulation and disease resistanc.</title>
        <authorList>
            <person name="Jiang F."/>
        </authorList>
    </citation>
    <scope>NUCLEOTIDE SEQUENCE [LARGE SCALE GENOMIC DNA]</scope>
    <source>
        <strain evidence="1">LVBAO_FW01</strain>
        <tissue evidence="1">Leaves</tissue>
    </source>
</reference>
<dbReference type="EMBL" id="JAYMYQ010000001">
    <property type="protein sequence ID" value="KAK7361119.1"/>
    <property type="molecule type" value="Genomic_DNA"/>
</dbReference>